<dbReference type="NCBIfam" id="TIGR01087">
    <property type="entry name" value="murD"/>
    <property type="match status" value="1"/>
</dbReference>
<evidence type="ECO:0000256" key="4">
    <source>
        <dbReference type="ARBA" id="ARBA00022598"/>
    </source>
</evidence>
<evidence type="ECO:0000313" key="11">
    <source>
        <dbReference type="EMBL" id="RDU60281.1"/>
    </source>
</evidence>
<comment type="catalytic activity">
    <reaction evidence="9">
        <text>UDP-N-acetyl-alpha-D-muramoyl-L-alanine + D-glutamate + ATP = UDP-N-acetyl-alpha-D-muramoyl-L-alanyl-D-glutamate + ADP + phosphate + H(+)</text>
        <dbReference type="Rhea" id="RHEA:16429"/>
        <dbReference type="ChEBI" id="CHEBI:15378"/>
        <dbReference type="ChEBI" id="CHEBI:29986"/>
        <dbReference type="ChEBI" id="CHEBI:30616"/>
        <dbReference type="ChEBI" id="CHEBI:43474"/>
        <dbReference type="ChEBI" id="CHEBI:83898"/>
        <dbReference type="ChEBI" id="CHEBI:83900"/>
        <dbReference type="ChEBI" id="CHEBI:456216"/>
        <dbReference type="EC" id="6.3.2.9"/>
    </reaction>
</comment>
<dbReference type="EMBL" id="NXLR01000004">
    <property type="protein sequence ID" value="RDU60281.1"/>
    <property type="molecule type" value="Genomic_DNA"/>
</dbReference>
<feature type="domain" description="Mur ligase central" evidence="10">
    <location>
        <begin position="102"/>
        <end position="205"/>
    </location>
</feature>
<dbReference type="PANTHER" id="PTHR43692">
    <property type="entry name" value="UDP-N-ACETYLMURAMOYLALANINE--D-GLUTAMATE LIGASE"/>
    <property type="match status" value="1"/>
</dbReference>
<dbReference type="Pfam" id="PF08245">
    <property type="entry name" value="Mur_ligase_M"/>
    <property type="match status" value="1"/>
</dbReference>
<evidence type="ECO:0000256" key="5">
    <source>
        <dbReference type="ARBA" id="ARBA00022618"/>
    </source>
</evidence>
<evidence type="ECO:0000313" key="12">
    <source>
        <dbReference type="Proteomes" id="UP000256599"/>
    </source>
</evidence>
<reference evidence="11 12" key="1">
    <citation type="submission" date="2018-04" db="EMBL/GenBank/DDBJ databases">
        <title>Novel Campyloabacter and Helicobacter Species and Strains.</title>
        <authorList>
            <person name="Mannion A.J."/>
            <person name="Shen Z."/>
            <person name="Fox J.G."/>
        </authorList>
    </citation>
    <scope>NUCLEOTIDE SEQUENCE [LARGE SCALE GENOMIC DNA]</scope>
    <source>
        <strain evidence="11 12">MIT 98-6070</strain>
    </source>
</reference>
<keyword evidence="8 9" id="KW-0131">Cell cycle</keyword>
<comment type="pathway">
    <text evidence="2 9">Cell wall biogenesis; peptidoglycan biosynthesis.</text>
</comment>
<keyword evidence="7 9" id="KW-0067">ATP-binding</keyword>
<dbReference type="GO" id="GO:0071555">
    <property type="term" value="P:cell wall organization"/>
    <property type="evidence" value="ECO:0007669"/>
    <property type="project" value="UniProtKB-KW"/>
</dbReference>
<name>A0A3D8I6W7_9HELI</name>
<dbReference type="SUPFAM" id="SSF53623">
    <property type="entry name" value="MurD-like peptide ligases, catalytic domain"/>
    <property type="match status" value="1"/>
</dbReference>
<evidence type="ECO:0000256" key="1">
    <source>
        <dbReference type="ARBA" id="ARBA00004496"/>
    </source>
</evidence>
<dbReference type="EC" id="6.3.2.9" evidence="9"/>
<evidence type="ECO:0000256" key="3">
    <source>
        <dbReference type="ARBA" id="ARBA00022490"/>
    </source>
</evidence>
<dbReference type="Gene3D" id="3.40.1190.10">
    <property type="entry name" value="Mur-like, catalytic domain"/>
    <property type="match status" value="1"/>
</dbReference>
<dbReference type="GO" id="GO:0005737">
    <property type="term" value="C:cytoplasm"/>
    <property type="evidence" value="ECO:0007669"/>
    <property type="project" value="UniProtKB-SubCell"/>
</dbReference>
<dbReference type="InterPro" id="IPR005762">
    <property type="entry name" value="MurD"/>
</dbReference>
<dbReference type="RefSeq" id="WP_104699528.1">
    <property type="nucleotide sequence ID" value="NZ_FZPP01000007.1"/>
</dbReference>
<keyword evidence="9" id="KW-0133">Cell shape</keyword>
<dbReference type="GO" id="GO:0004326">
    <property type="term" value="F:tetrahydrofolylpolyglutamate synthase activity"/>
    <property type="evidence" value="ECO:0007669"/>
    <property type="project" value="InterPro"/>
</dbReference>
<dbReference type="UniPathway" id="UPA00219"/>
<evidence type="ECO:0000256" key="7">
    <source>
        <dbReference type="ARBA" id="ARBA00022840"/>
    </source>
</evidence>
<organism evidence="11 12">
    <name type="scientific">Helicobacter marmotae</name>
    <dbReference type="NCBI Taxonomy" id="152490"/>
    <lineage>
        <taxon>Bacteria</taxon>
        <taxon>Pseudomonadati</taxon>
        <taxon>Campylobacterota</taxon>
        <taxon>Epsilonproteobacteria</taxon>
        <taxon>Campylobacterales</taxon>
        <taxon>Helicobacteraceae</taxon>
        <taxon>Helicobacter</taxon>
    </lineage>
</organism>
<keyword evidence="5 9" id="KW-0132">Cell division</keyword>
<gene>
    <name evidence="9" type="primary">murD</name>
    <name evidence="11" type="ORF">CQA63_03445</name>
</gene>
<dbReference type="InterPro" id="IPR018109">
    <property type="entry name" value="Folylpolyglutamate_synth_CS"/>
</dbReference>
<dbReference type="Gene3D" id="3.90.190.20">
    <property type="entry name" value="Mur ligase, C-terminal domain"/>
    <property type="match status" value="1"/>
</dbReference>
<comment type="caution">
    <text evidence="11">The sequence shown here is derived from an EMBL/GenBank/DDBJ whole genome shotgun (WGS) entry which is preliminary data.</text>
</comment>
<keyword evidence="12" id="KW-1185">Reference proteome</keyword>
<dbReference type="PANTHER" id="PTHR43692:SF1">
    <property type="entry name" value="UDP-N-ACETYLMURAMOYLALANINE--D-GLUTAMATE LIGASE"/>
    <property type="match status" value="1"/>
</dbReference>
<dbReference type="InterPro" id="IPR036615">
    <property type="entry name" value="Mur_ligase_C_dom_sf"/>
</dbReference>
<dbReference type="SUPFAM" id="SSF51984">
    <property type="entry name" value="MurCD N-terminal domain"/>
    <property type="match status" value="1"/>
</dbReference>
<dbReference type="GO" id="GO:0008764">
    <property type="term" value="F:UDP-N-acetylmuramoylalanine-D-glutamate ligase activity"/>
    <property type="evidence" value="ECO:0007669"/>
    <property type="project" value="UniProtKB-UniRule"/>
</dbReference>
<evidence type="ECO:0000256" key="8">
    <source>
        <dbReference type="ARBA" id="ARBA00023306"/>
    </source>
</evidence>
<accession>A0A3D8I6W7</accession>
<protein>
    <recommendedName>
        <fullName evidence="9">UDP-N-acetylmuramoylalanine--D-glutamate ligase</fullName>
        <ecNumber evidence="9">6.3.2.9</ecNumber>
    </recommendedName>
    <alternativeName>
        <fullName evidence="9">D-glutamic acid-adding enzyme</fullName>
    </alternativeName>
    <alternativeName>
        <fullName evidence="9">UDP-N-acetylmuramoyl-L-alanyl-D-glutamate synthetase</fullName>
    </alternativeName>
</protein>
<keyword evidence="4 9" id="KW-0436">Ligase</keyword>
<keyword evidence="9" id="KW-0961">Cell wall biogenesis/degradation</keyword>
<evidence type="ECO:0000256" key="2">
    <source>
        <dbReference type="ARBA" id="ARBA00004752"/>
    </source>
</evidence>
<dbReference type="HAMAP" id="MF_00639">
    <property type="entry name" value="MurD"/>
    <property type="match status" value="1"/>
</dbReference>
<dbReference type="PROSITE" id="PS01011">
    <property type="entry name" value="FOLYLPOLYGLU_SYNT_1"/>
    <property type="match status" value="1"/>
</dbReference>
<dbReference type="OrthoDB" id="9809796at2"/>
<keyword evidence="9" id="KW-0573">Peptidoglycan synthesis</keyword>
<comment type="subcellular location">
    <subcellularLocation>
        <location evidence="1 9">Cytoplasm</location>
    </subcellularLocation>
</comment>
<dbReference type="GO" id="GO:0008360">
    <property type="term" value="P:regulation of cell shape"/>
    <property type="evidence" value="ECO:0007669"/>
    <property type="project" value="UniProtKB-KW"/>
</dbReference>
<proteinExistence type="inferred from homology"/>
<evidence type="ECO:0000256" key="6">
    <source>
        <dbReference type="ARBA" id="ARBA00022741"/>
    </source>
</evidence>
<comment type="function">
    <text evidence="9">Cell wall formation. Catalyzes the addition of glutamate to the nucleotide precursor UDP-N-acetylmuramoyl-L-alanine (UMA).</text>
</comment>
<dbReference type="Gene3D" id="3.40.50.720">
    <property type="entry name" value="NAD(P)-binding Rossmann-like Domain"/>
    <property type="match status" value="1"/>
</dbReference>
<dbReference type="Proteomes" id="UP000256599">
    <property type="component" value="Unassembled WGS sequence"/>
</dbReference>
<dbReference type="InterPro" id="IPR036565">
    <property type="entry name" value="Mur-like_cat_sf"/>
</dbReference>
<feature type="binding site" evidence="9">
    <location>
        <begin position="104"/>
        <end position="110"/>
    </location>
    <ligand>
        <name>ATP</name>
        <dbReference type="ChEBI" id="CHEBI:30616"/>
    </ligand>
</feature>
<keyword evidence="6 9" id="KW-0547">Nucleotide-binding</keyword>
<dbReference type="GO" id="GO:0005524">
    <property type="term" value="F:ATP binding"/>
    <property type="evidence" value="ECO:0007669"/>
    <property type="project" value="UniProtKB-UniRule"/>
</dbReference>
<dbReference type="GO" id="GO:0051301">
    <property type="term" value="P:cell division"/>
    <property type="evidence" value="ECO:0007669"/>
    <property type="project" value="UniProtKB-KW"/>
</dbReference>
<evidence type="ECO:0000259" key="10">
    <source>
        <dbReference type="Pfam" id="PF08245"/>
    </source>
</evidence>
<keyword evidence="3 9" id="KW-0963">Cytoplasm</keyword>
<comment type="similarity">
    <text evidence="9">Belongs to the MurCDEF family.</text>
</comment>
<dbReference type="SUPFAM" id="SSF53244">
    <property type="entry name" value="MurD-like peptide ligases, peptide-binding domain"/>
    <property type="match status" value="1"/>
</dbReference>
<dbReference type="InterPro" id="IPR013221">
    <property type="entry name" value="Mur_ligase_cen"/>
</dbReference>
<evidence type="ECO:0000256" key="9">
    <source>
        <dbReference type="HAMAP-Rule" id="MF_00639"/>
    </source>
</evidence>
<dbReference type="AlphaFoldDB" id="A0A3D8I6W7"/>
<sequence length="416" mass="46321">MRISIFGYGVTTHPLVAFLNNQGHTLHIYDDKFQEKSMDSYGNALLPSSAFDPNKSDMEILSPGIPPSHPLVCSAKHLISEYDYFATLLAQDNKEMPFMVWISGTNGKTTTTEMSTLLLKEFGAQSGGNIGTPLVHLYTQKTKVWVLETSSFSLHYTHKATPHIYALLPVREDHISWHGSFEAYIDDKLSPLARMALDSVAFIPVELGSHALVSSFKGKLICYEGSKDLSEQLGITLEDIAFKEPFLLDSLLALGVAKYAFNADNIALLNTFHIGAHRIAEFYDKHNRLWVDDSKGTNVDATICAIGRYTSRHIMLILGGDDKGANLVPLFEYMQDKDIEIFAIGANQERLHTLAKSYHIPLQLCGDIYKAMDCIKQKREEHASDVVLLSPAAASLDQFSSYKERGEIFVNLALQP</sequence>
<dbReference type="GO" id="GO:0009252">
    <property type="term" value="P:peptidoglycan biosynthetic process"/>
    <property type="evidence" value="ECO:0007669"/>
    <property type="project" value="UniProtKB-UniRule"/>
</dbReference>